<dbReference type="AlphaFoldDB" id="A0A7K1UVG1"/>
<evidence type="ECO:0000313" key="3">
    <source>
        <dbReference type="Proteomes" id="UP000466794"/>
    </source>
</evidence>
<name>A0A7K1UVG1_9NOCA</name>
<protein>
    <submittedName>
        <fullName evidence="2">Flavodoxin</fullName>
    </submittedName>
</protein>
<dbReference type="InterPro" id="IPR026816">
    <property type="entry name" value="Flavodoxin_dom"/>
</dbReference>
<dbReference type="InterPro" id="IPR029039">
    <property type="entry name" value="Flavoprotein-like_sf"/>
</dbReference>
<dbReference type="Pfam" id="PF12724">
    <property type="entry name" value="Flavodoxin_5"/>
    <property type="match status" value="1"/>
</dbReference>
<dbReference type="PANTHER" id="PTHR38030:SF2">
    <property type="entry name" value="PROTOPORPHYRINOGEN IX DEHYDROGENASE [QUINONE]"/>
    <property type="match status" value="1"/>
</dbReference>
<gene>
    <name evidence="2" type="ORF">GPX89_14120</name>
</gene>
<dbReference type="InterPro" id="IPR052200">
    <property type="entry name" value="Protoporphyrinogen_IX_DH"/>
</dbReference>
<comment type="caution">
    <text evidence="2">The sequence shown here is derived from an EMBL/GenBank/DDBJ whole genome shotgun (WGS) entry which is preliminary data.</text>
</comment>
<dbReference type="EMBL" id="WRPP01000002">
    <property type="protein sequence ID" value="MVU78376.1"/>
    <property type="molecule type" value="Genomic_DNA"/>
</dbReference>
<sequence length="209" mass="23358">MKGRILVAYATRYGTTREIAAVVAAALRESGLEVDCRAMDDLHSIDDYRGIVLGAPFYYGRWPRAARRFLDRFGPVLAHRDVAVFATGRIEPDRPEAESRSQLDALLERYRWLQPFAVALFGGRWDPAALRGFDRWMHKLPGSPLHTLTATDLRNWDAIGEWATHVAAAFHAGAAQPKPPVAEPTRISRAGAALSTIRNYIADQQPRRP</sequence>
<dbReference type="GO" id="GO:0006783">
    <property type="term" value="P:heme biosynthetic process"/>
    <property type="evidence" value="ECO:0007669"/>
    <property type="project" value="TreeGrafter"/>
</dbReference>
<dbReference type="RefSeq" id="WP_157387884.1">
    <property type="nucleotide sequence ID" value="NZ_WRPP01000002.1"/>
</dbReference>
<feature type="domain" description="Flavodoxin-like" evidence="1">
    <location>
        <begin position="5"/>
        <end position="167"/>
    </location>
</feature>
<evidence type="ECO:0000313" key="2">
    <source>
        <dbReference type="EMBL" id="MVU78376.1"/>
    </source>
</evidence>
<dbReference type="InterPro" id="IPR008254">
    <property type="entry name" value="Flavodoxin/NO_synth"/>
</dbReference>
<dbReference type="SUPFAM" id="SSF52218">
    <property type="entry name" value="Flavoproteins"/>
    <property type="match status" value="1"/>
</dbReference>
<keyword evidence="3" id="KW-1185">Reference proteome</keyword>
<dbReference type="PROSITE" id="PS50902">
    <property type="entry name" value="FLAVODOXIN_LIKE"/>
    <property type="match status" value="1"/>
</dbReference>
<accession>A0A7K1UVG1</accession>
<dbReference type="Gene3D" id="3.40.50.360">
    <property type="match status" value="1"/>
</dbReference>
<evidence type="ECO:0000259" key="1">
    <source>
        <dbReference type="PROSITE" id="PS50902"/>
    </source>
</evidence>
<reference evidence="2 3" key="1">
    <citation type="submission" date="2019-12" db="EMBL/GenBank/DDBJ databases">
        <title>Nocardia sp. nov. ET3-3 isolated from soil.</title>
        <authorList>
            <person name="Kanchanasin P."/>
            <person name="Tanasupawat S."/>
            <person name="Yuki M."/>
            <person name="Kudo T."/>
        </authorList>
    </citation>
    <scope>NUCLEOTIDE SEQUENCE [LARGE SCALE GENOMIC DNA]</scope>
    <source>
        <strain evidence="2 3">ET3-3</strain>
    </source>
</reference>
<dbReference type="GO" id="GO:0010181">
    <property type="term" value="F:FMN binding"/>
    <property type="evidence" value="ECO:0007669"/>
    <property type="project" value="InterPro"/>
</dbReference>
<dbReference type="Proteomes" id="UP000466794">
    <property type="component" value="Unassembled WGS sequence"/>
</dbReference>
<dbReference type="PANTHER" id="PTHR38030">
    <property type="entry name" value="PROTOPORPHYRINOGEN IX DEHYDROGENASE [MENAQUINONE]"/>
    <property type="match status" value="1"/>
</dbReference>
<dbReference type="GO" id="GO:0070819">
    <property type="term" value="F:menaquinone-dependent protoporphyrinogen oxidase activity"/>
    <property type="evidence" value="ECO:0007669"/>
    <property type="project" value="TreeGrafter"/>
</dbReference>
<organism evidence="2 3">
    <name type="scientific">Nocardia terrae</name>
    <dbReference type="NCBI Taxonomy" id="2675851"/>
    <lineage>
        <taxon>Bacteria</taxon>
        <taxon>Bacillati</taxon>
        <taxon>Actinomycetota</taxon>
        <taxon>Actinomycetes</taxon>
        <taxon>Mycobacteriales</taxon>
        <taxon>Nocardiaceae</taxon>
        <taxon>Nocardia</taxon>
    </lineage>
</organism>
<proteinExistence type="predicted"/>